<proteinExistence type="predicted"/>
<evidence type="ECO:0000313" key="2">
    <source>
        <dbReference type="Proteomes" id="UP000199706"/>
    </source>
</evidence>
<accession>A0A1G7WCI4</accession>
<dbReference type="EMBL" id="FNCJ01000004">
    <property type="protein sequence ID" value="SDG69641.1"/>
    <property type="molecule type" value="Genomic_DNA"/>
</dbReference>
<feature type="non-terminal residue" evidence="1">
    <location>
        <position position="33"/>
    </location>
</feature>
<dbReference type="AlphaFoldDB" id="A0A1G7WCI4"/>
<organism evidence="1 2">
    <name type="scientific">Paraburkholderia phenazinium</name>
    <dbReference type="NCBI Taxonomy" id="60549"/>
    <lineage>
        <taxon>Bacteria</taxon>
        <taxon>Pseudomonadati</taxon>
        <taxon>Pseudomonadota</taxon>
        <taxon>Betaproteobacteria</taxon>
        <taxon>Burkholderiales</taxon>
        <taxon>Burkholderiaceae</taxon>
        <taxon>Paraburkholderia</taxon>
    </lineage>
</organism>
<gene>
    <name evidence="1" type="ORF">SAMN05216466_104497</name>
</gene>
<reference evidence="1 2" key="1">
    <citation type="submission" date="2016-10" db="EMBL/GenBank/DDBJ databases">
        <authorList>
            <person name="de Groot N.N."/>
        </authorList>
    </citation>
    <scope>NUCLEOTIDE SEQUENCE [LARGE SCALE GENOMIC DNA]</scope>
    <source>
        <strain evidence="1 2">LMG 2247</strain>
    </source>
</reference>
<sequence length="33" mass="3793">MHSFFLHLSIADWVNDVVQSFVTAHGDSFHNFS</sequence>
<evidence type="ECO:0000313" key="1">
    <source>
        <dbReference type="EMBL" id="SDG69641.1"/>
    </source>
</evidence>
<name>A0A1G7WCI4_9BURK</name>
<dbReference type="Proteomes" id="UP000199706">
    <property type="component" value="Unassembled WGS sequence"/>
</dbReference>
<protein>
    <submittedName>
        <fullName evidence="1">Glycine betaine/proline transport system permease protein</fullName>
    </submittedName>
</protein>